<keyword evidence="6" id="KW-1133">Transmembrane helix</keyword>
<dbReference type="HOGENOM" id="CLU_856338_0_0_1"/>
<accession>D8SBJ4</accession>
<evidence type="ECO:0000313" key="9">
    <source>
        <dbReference type="EMBL" id="EFJ18400.1"/>
    </source>
</evidence>
<evidence type="ECO:0000256" key="3">
    <source>
        <dbReference type="ARBA" id="ARBA00022676"/>
    </source>
</evidence>
<dbReference type="GO" id="GO:0016020">
    <property type="term" value="C:membrane"/>
    <property type="evidence" value="ECO:0007669"/>
    <property type="project" value="UniProtKB-SubCell"/>
</dbReference>
<evidence type="ECO:0000256" key="8">
    <source>
        <dbReference type="RuleBase" id="RU366017"/>
    </source>
</evidence>
<proteinExistence type="inferred from homology"/>
<dbReference type="PANTHER" id="PTHR21461:SF86">
    <property type="entry name" value="GLYCOSYLTRANSFERASE FAMILY 92 PROTEIN"/>
    <property type="match status" value="1"/>
</dbReference>
<comment type="subcellular location">
    <subcellularLocation>
        <location evidence="1">Membrane</location>
        <topology evidence="1">Single-pass membrane protein</topology>
    </subcellularLocation>
</comment>
<dbReference type="GO" id="GO:0005737">
    <property type="term" value="C:cytoplasm"/>
    <property type="evidence" value="ECO:0000318"/>
    <property type="project" value="GO_Central"/>
</dbReference>
<evidence type="ECO:0000313" key="10">
    <source>
        <dbReference type="Proteomes" id="UP000001514"/>
    </source>
</evidence>
<dbReference type="PANTHER" id="PTHR21461">
    <property type="entry name" value="GLYCOSYLTRANSFERASE FAMILY 92 PROTEIN"/>
    <property type="match status" value="1"/>
</dbReference>
<dbReference type="KEGG" id="smo:SELMODRAFT_420295"/>
<keyword evidence="10" id="KW-1185">Reference proteome</keyword>
<evidence type="ECO:0000256" key="7">
    <source>
        <dbReference type="ARBA" id="ARBA00023136"/>
    </source>
</evidence>
<dbReference type="GO" id="GO:0016757">
    <property type="term" value="F:glycosyltransferase activity"/>
    <property type="evidence" value="ECO:0000318"/>
    <property type="project" value="GO_Central"/>
</dbReference>
<dbReference type="eggNOG" id="ENOG502SFFS">
    <property type="taxonomic scope" value="Eukaryota"/>
</dbReference>
<keyword evidence="3 8" id="KW-0328">Glycosyltransferase</keyword>
<sequence>MVRLGSSSMNGNGSNNTTINRKIWMLLLAAWLIFLVISQLEFVRFGNKSSPRLMINLHEGDGFFLVAVIVNRVFAADLFNITAFECRQWIEFMGSAGVEHIYWYDTAHGQSESQEENLRPYVESGALTYHRFYSLFPMLESSDCHYEQENSYAHFLANYNQSSVWALEMDVDEYPFSPMDTFPAFLARFVQRRAETSEVSQILLQCMFFVGNPAGDPGNWMIERYQRRKRETEGRIAGSRSRQKPIFRPSLVESATSIDAHMFSMGTGATIVAEEEEMRMNHYWGPRVTNFGPDTPELVEMLVEDSSIQPTASYLKRTRRNIGTQSK</sequence>
<evidence type="ECO:0000256" key="2">
    <source>
        <dbReference type="ARBA" id="ARBA00007647"/>
    </source>
</evidence>
<keyword evidence="7" id="KW-0472">Membrane</keyword>
<dbReference type="EMBL" id="GL377610">
    <property type="protein sequence ID" value="EFJ18400.1"/>
    <property type="molecule type" value="Genomic_DNA"/>
</dbReference>
<dbReference type="InParanoid" id="D8SBJ4"/>
<dbReference type="EC" id="2.4.1.-" evidence="8"/>
<reference evidence="9 10" key="1">
    <citation type="journal article" date="2011" name="Science">
        <title>The Selaginella genome identifies genetic changes associated with the evolution of vascular plants.</title>
        <authorList>
            <person name="Banks J.A."/>
            <person name="Nishiyama T."/>
            <person name="Hasebe M."/>
            <person name="Bowman J.L."/>
            <person name="Gribskov M."/>
            <person name="dePamphilis C."/>
            <person name="Albert V.A."/>
            <person name="Aono N."/>
            <person name="Aoyama T."/>
            <person name="Ambrose B.A."/>
            <person name="Ashton N.W."/>
            <person name="Axtell M.J."/>
            <person name="Barker E."/>
            <person name="Barker M.S."/>
            <person name="Bennetzen J.L."/>
            <person name="Bonawitz N.D."/>
            <person name="Chapple C."/>
            <person name="Cheng C."/>
            <person name="Correa L.G."/>
            <person name="Dacre M."/>
            <person name="DeBarry J."/>
            <person name="Dreyer I."/>
            <person name="Elias M."/>
            <person name="Engstrom E.M."/>
            <person name="Estelle M."/>
            <person name="Feng L."/>
            <person name="Finet C."/>
            <person name="Floyd S.K."/>
            <person name="Frommer W.B."/>
            <person name="Fujita T."/>
            <person name="Gramzow L."/>
            <person name="Gutensohn M."/>
            <person name="Harholt J."/>
            <person name="Hattori M."/>
            <person name="Heyl A."/>
            <person name="Hirai T."/>
            <person name="Hiwatashi Y."/>
            <person name="Ishikawa M."/>
            <person name="Iwata M."/>
            <person name="Karol K.G."/>
            <person name="Koehler B."/>
            <person name="Kolukisaoglu U."/>
            <person name="Kubo M."/>
            <person name="Kurata T."/>
            <person name="Lalonde S."/>
            <person name="Li K."/>
            <person name="Li Y."/>
            <person name="Litt A."/>
            <person name="Lyons E."/>
            <person name="Manning G."/>
            <person name="Maruyama T."/>
            <person name="Michael T.P."/>
            <person name="Mikami K."/>
            <person name="Miyazaki S."/>
            <person name="Morinaga S."/>
            <person name="Murata T."/>
            <person name="Mueller-Roeber B."/>
            <person name="Nelson D.R."/>
            <person name="Obara M."/>
            <person name="Oguri Y."/>
            <person name="Olmstead R.G."/>
            <person name="Onodera N."/>
            <person name="Petersen B.L."/>
            <person name="Pils B."/>
            <person name="Prigge M."/>
            <person name="Rensing S.A."/>
            <person name="Riano-Pachon D.M."/>
            <person name="Roberts A.W."/>
            <person name="Sato Y."/>
            <person name="Scheller H.V."/>
            <person name="Schulz B."/>
            <person name="Schulz C."/>
            <person name="Shakirov E.V."/>
            <person name="Shibagaki N."/>
            <person name="Shinohara N."/>
            <person name="Shippen D.E."/>
            <person name="Soerensen I."/>
            <person name="Sotooka R."/>
            <person name="Sugimoto N."/>
            <person name="Sugita M."/>
            <person name="Sumikawa N."/>
            <person name="Tanurdzic M."/>
            <person name="Theissen G."/>
            <person name="Ulvskov P."/>
            <person name="Wakazuki S."/>
            <person name="Weng J.K."/>
            <person name="Willats W.W."/>
            <person name="Wipf D."/>
            <person name="Wolf P.G."/>
            <person name="Yang L."/>
            <person name="Zimmer A.D."/>
            <person name="Zhu Q."/>
            <person name="Mitros T."/>
            <person name="Hellsten U."/>
            <person name="Loque D."/>
            <person name="Otillar R."/>
            <person name="Salamov A."/>
            <person name="Schmutz J."/>
            <person name="Shapiro H."/>
            <person name="Lindquist E."/>
            <person name="Lucas S."/>
            <person name="Rokhsar D."/>
            <person name="Grigoriev I.V."/>
        </authorList>
    </citation>
    <scope>NUCLEOTIDE SEQUENCE [LARGE SCALE GENOMIC DNA]</scope>
</reference>
<evidence type="ECO:0000256" key="5">
    <source>
        <dbReference type="ARBA" id="ARBA00022692"/>
    </source>
</evidence>
<evidence type="ECO:0000256" key="4">
    <source>
        <dbReference type="ARBA" id="ARBA00022679"/>
    </source>
</evidence>
<evidence type="ECO:0000256" key="6">
    <source>
        <dbReference type="ARBA" id="ARBA00022989"/>
    </source>
</evidence>
<protein>
    <recommendedName>
        <fullName evidence="8">Glycosyltransferase family 92 protein</fullName>
        <ecNumber evidence="8">2.4.1.-</ecNumber>
    </recommendedName>
</protein>
<organism evidence="10">
    <name type="scientific">Selaginella moellendorffii</name>
    <name type="common">Spikemoss</name>
    <dbReference type="NCBI Taxonomy" id="88036"/>
    <lineage>
        <taxon>Eukaryota</taxon>
        <taxon>Viridiplantae</taxon>
        <taxon>Streptophyta</taxon>
        <taxon>Embryophyta</taxon>
        <taxon>Tracheophyta</taxon>
        <taxon>Lycopodiopsida</taxon>
        <taxon>Selaginellales</taxon>
        <taxon>Selaginellaceae</taxon>
        <taxon>Selaginella</taxon>
    </lineage>
</organism>
<name>D8SBJ4_SELML</name>
<comment type="similarity">
    <text evidence="2 8">Belongs to the glycosyltransferase 92 family.</text>
</comment>
<gene>
    <name evidence="9" type="ORF">SELMODRAFT_420295</name>
</gene>
<dbReference type="Proteomes" id="UP000001514">
    <property type="component" value="Unassembled WGS sequence"/>
</dbReference>
<dbReference type="AlphaFoldDB" id="D8SBJ4"/>
<dbReference type="Pfam" id="PF01697">
    <property type="entry name" value="Glyco_transf_92"/>
    <property type="match status" value="1"/>
</dbReference>
<keyword evidence="4 8" id="KW-0808">Transferase</keyword>
<keyword evidence="5" id="KW-0812">Transmembrane</keyword>
<dbReference type="Gramene" id="EFJ18400">
    <property type="protein sequence ID" value="EFJ18400"/>
    <property type="gene ID" value="SELMODRAFT_420295"/>
</dbReference>
<dbReference type="InterPro" id="IPR008166">
    <property type="entry name" value="Glyco_transf_92"/>
</dbReference>
<evidence type="ECO:0000256" key="1">
    <source>
        <dbReference type="ARBA" id="ARBA00004167"/>
    </source>
</evidence>